<reference evidence="1 2" key="1">
    <citation type="submission" date="2019-02" db="EMBL/GenBank/DDBJ databases">
        <title>Deep-cultivation of Planctomycetes and their phenomic and genomic characterization uncovers novel biology.</title>
        <authorList>
            <person name="Wiegand S."/>
            <person name="Jogler M."/>
            <person name="Boedeker C."/>
            <person name="Pinto D."/>
            <person name="Vollmers J."/>
            <person name="Rivas-Marin E."/>
            <person name="Kohn T."/>
            <person name="Peeters S.H."/>
            <person name="Heuer A."/>
            <person name="Rast P."/>
            <person name="Oberbeckmann S."/>
            <person name="Bunk B."/>
            <person name="Jeske O."/>
            <person name="Meyerdierks A."/>
            <person name="Storesund J.E."/>
            <person name="Kallscheuer N."/>
            <person name="Luecker S."/>
            <person name="Lage O.M."/>
            <person name="Pohl T."/>
            <person name="Merkel B.J."/>
            <person name="Hornburger P."/>
            <person name="Mueller R.-W."/>
            <person name="Bruemmer F."/>
            <person name="Labrenz M."/>
            <person name="Spormann A.M."/>
            <person name="Op Den Camp H."/>
            <person name="Overmann J."/>
            <person name="Amann R."/>
            <person name="Jetten M.S.M."/>
            <person name="Mascher T."/>
            <person name="Medema M.H."/>
            <person name="Devos D.P."/>
            <person name="Kaster A.-K."/>
            <person name="Ovreas L."/>
            <person name="Rohde M."/>
            <person name="Galperin M.Y."/>
            <person name="Jogler C."/>
        </authorList>
    </citation>
    <scope>NUCLEOTIDE SEQUENCE [LARGE SCALE GENOMIC DNA]</scope>
    <source>
        <strain evidence="1 2">Pla52n</strain>
    </source>
</reference>
<dbReference type="Proteomes" id="UP000320176">
    <property type="component" value="Unassembled WGS sequence"/>
</dbReference>
<gene>
    <name evidence="1" type="ORF">Pla52n_68770</name>
</gene>
<evidence type="ECO:0000313" key="2">
    <source>
        <dbReference type="Proteomes" id="UP000320176"/>
    </source>
</evidence>
<evidence type="ECO:0000313" key="1">
    <source>
        <dbReference type="EMBL" id="TWT89243.1"/>
    </source>
</evidence>
<comment type="caution">
    <text evidence="1">The sequence shown here is derived from an EMBL/GenBank/DDBJ whole genome shotgun (WGS) entry which is preliminary data.</text>
</comment>
<sequence length="123" mass="13275">MGGSQVDNGLSLPQNSSSFIHQISLDVSVQANQITRASVAQCCEAKPTLAVGTEHERLTAVIKDLLESRSPIDNKRTASRDIEVFEYVEGFGKINGAKGRRSVDHIEPTAIGNEFSSDDSISQ</sequence>
<protein>
    <submittedName>
        <fullName evidence="1">Uncharacterized protein</fullName>
    </submittedName>
</protein>
<dbReference type="EMBL" id="SJPN01000026">
    <property type="protein sequence ID" value="TWT89243.1"/>
    <property type="molecule type" value="Genomic_DNA"/>
</dbReference>
<proteinExistence type="predicted"/>
<accession>A0A5C5ZSQ1</accession>
<keyword evidence="2" id="KW-1185">Reference proteome</keyword>
<name>A0A5C5ZSQ1_9BACT</name>
<dbReference type="AlphaFoldDB" id="A0A5C5ZSQ1"/>
<organism evidence="1 2">
    <name type="scientific">Stieleria varia</name>
    <dbReference type="NCBI Taxonomy" id="2528005"/>
    <lineage>
        <taxon>Bacteria</taxon>
        <taxon>Pseudomonadati</taxon>
        <taxon>Planctomycetota</taxon>
        <taxon>Planctomycetia</taxon>
        <taxon>Pirellulales</taxon>
        <taxon>Pirellulaceae</taxon>
        <taxon>Stieleria</taxon>
    </lineage>
</organism>